<dbReference type="InterPro" id="IPR011652">
    <property type="entry name" value="MORN_2"/>
</dbReference>
<dbReference type="PROSITE" id="PS51257">
    <property type="entry name" value="PROKAR_LIPOPROTEIN"/>
    <property type="match status" value="1"/>
</dbReference>
<evidence type="ECO:0000313" key="1">
    <source>
        <dbReference type="EMBL" id="EZH72214.1"/>
    </source>
</evidence>
<evidence type="ECO:0000313" key="2">
    <source>
        <dbReference type="Proteomes" id="UP000023541"/>
    </source>
</evidence>
<dbReference type="AlphaFoldDB" id="A0A023BQK9"/>
<dbReference type="STRING" id="1317122.ATO12_25100"/>
<dbReference type="Pfam" id="PF07661">
    <property type="entry name" value="MORN_2"/>
    <property type="match status" value="2"/>
</dbReference>
<keyword evidence="2" id="KW-1185">Reference proteome</keyword>
<dbReference type="Gene3D" id="2.20.110.10">
    <property type="entry name" value="Histone H3 K4-specific methyltransferase SET7/9 N-terminal domain"/>
    <property type="match status" value="2"/>
</dbReference>
<proteinExistence type="predicted"/>
<name>A0A023BQK9_9FLAO</name>
<comment type="caution">
    <text evidence="1">The sequence shown here is derived from an EMBL/GenBank/DDBJ whole genome shotgun (WGS) entry which is preliminary data.</text>
</comment>
<dbReference type="SUPFAM" id="SSF82185">
    <property type="entry name" value="Histone H3 K4-specific methyltransferase SET7/9 N-terminal domain"/>
    <property type="match status" value="2"/>
</dbReference>
<dbReference type="RefSeq" id="WP_034245844.1">
    <property type="nucleotide sequence ID" value="NZ_AQRA01000009.1"/>
</dbReference>
<accession>A0A023BQK9</accession>
<dbReference type="OrthoDB" id="6334863at2"/>
<organism evidence="1 2">
    <name type="scientific">Aquimarina atlantica</name>
    <dbReference type="NCBI Taxonomy" id="1317122"/>
    <lineage>
        <taxon>Bacteria</taxon>
        <taxon>Pseudomonadati</taxon>
        <taxon>Bacteroidota</taxon>
        <taxon>Flavobacteriia</taxon>
        <taxon>Flavobacteriales</taxon>
        <taxon>Flavobacteriaceae</taxon>
        <taxon>Aquimarina</taxon>
    </lineage>
</organism>
<reference evidence="1 2" key="1">
    <citation type="submission" date="2014-04" db="EMBL/GenBank/DDBJ databases">
        <title>Aquimarina sp. 22II-S11-z7 Genome Sequencing.</title>
        <authorList>
            <person name="Lai Q."/>
        </authorList>
    </citation>
    <scope>NUCLEOTIDE SEQUENCE [LARGE SCALE GENOMIC DNA]</scope>
    <source>
        <strain evidence="1 2">22II-S11-z7</strain>
    </source>
</reference>
<sequence length="188" mass="21987">MKKLLSFIIILAILASCTSEDTDRIVLTTDTNIHLDNGELFYKTKLFSGVLIDYYKNDQVKSTVIYVDGRKEGEEQSFYENGVLRTKRFYEKGIKVGTHQGWWPDNHHKFVYHFDEEGKYHGSVMEWYANGQLLKSFRFNHGKEEGKQQLFRSDGTIRANYEVIKGERFGLIGLKKCYTIKKDSTKIY</sequence>
<evidence type="ECO:0008006" key="3">
    <source>
        <dbReference type="Google" id="ProtNLM"/>
    </source>
</evidence>
<protein>
    <recommendedName>
        <fullName evidence="3">Membrane-binding protein</fullName>
    </recommendedName>
</protein>
<dbReference type="Proteomes" id="UP000023541">
    <property type="component" value="Unassembled WGS sequence"/>
</dbReference>
<dbReference type="eggNOG" id="COG2849">
    <property type="taxonomic scope" value="Bacteria"/>
</dbReference>
<gene>
    <name evidence="1" type="ORF">ATO12_25100</name>
</gene>
<dbReference type="EMBL" id="AQRA01000009">
    <property type="protein sequence ID" value="EZH72214.1"/>
    <property type="molecule type" value="Genomic_DNA"/>
</dbReference>